<keyword evidence="4" id="KW-1185">Reference proteome</keyword>
<reference evidence="4" key="1">
    <citation type="journal article" date="2019" name="Int. J. Syst. Evol. Microbiol.">
        <title>The Global Catalogue of Microorganisms (GCM) 10K type strain sequencing project: providing services to taxonomists for standard genome sequencing and annotation.</title>
        <authorList>
            <consortium name="The Broad Institute Genomics Platform"/>
            <consortium name="The Broad Institute Genome Sequencing Center for Infectious Disease"/>
            <person name="Wu L."/>
            <person name="Ma J."/>
        </authorList>
    </citation>
    <scope>NUCLEOTIDE SEQUENCE [LARGE SCALE GENOMIC DNA]</scope>
    <source>
        <strain evidence="4">CGMCC 4.7131</strain>
    </source>
</reference>
<dbReference type="InterPro" id="IPR036291">
    <property type="entry name" value="NAD(P)-bd_dom_sf"/>
</dbReference>
<dbReference type="Gene3D" id="3.40.50.720">
    <property type="entry name" value="NAD(P)-binding Rossmann-like Domain"/>
    <property type="match status" value="1"/>
</dbReference>
<dbReference type="PANTHER" id="PTHR12126">
    <property type="entry name" value="NADH-UBIQUINONE OXIDOREDUCTASE 39 KDA SUBUNIT-RELATED"/>
    <property type="match status" value="1"/>
</dbReference>
<dbReference type="CDD" id="cd05245">
    <property type="entry name" value="SDR_a2"/>
    <property type="match status" value="1"/>
</dbReference>
<sequence>MADTYGQRNGERLRCLVTGASGYVGGRLVPELLEAGHRVRCLARSPGKLRDHPWARDAETVRGDVTDAASVAEAMRGIDVAYYLVHALGTGSGFEDTDRRAARIFAERAHAAGVRRIVYLGGLTPAGVPERSLSPHLRSRAEVGRVFLDAPVPATVLRAAVVIGSGSASFEMLRYLTERLPVMVTPSWVHTRIQPIGIRDVLRYLVGSAAMPSDVDRAFDIGGPDVLTYREMMRRYAEVAGLRRRIVVPVPVLTPGLSSHWVGLVTPVPAAIARPLTESLRHEVVCREHDIARYVPDPPGRPLPFDEALALALRKVRDAQVATRWSSAAVPGAPSDPLPTDPDWAGGSLYQDERELPVDASRASLWKVVEGIGGDNGWYSFPLAWAVRGWLDRFVGGVGLRRGRRDAERLRVGDSLDFWRVEEIEPGRLLRLRAEMRLPGLAWLEMYAETDTDGRTRYRQRALFHPRGLLGHVYWWSVSPFHAVVFGGMARNIAQAAAKGMSAHGRARRTGRARPAKGLRHRFPRHRPGPPGATT</sequence>
<comment type="caution">
    <text evidence="3">The sequence shown here is derived from an EMBL/GenBank/DDBJ whole genome shotgun (WGS) entry which is preliminary data.</text>
</comment>
<evidence type="ECO:0000256" key="1">
    <source>
        <dbReference type="SAM" id="MobiDB-lite"/>
    </source>
</evidence>
<dbReference type="EMBL" id="JBHSKN010000010">
    <property type="protein sequence ID" value="MFC5240324.1"/>
    <property type="molecule type" value="Genomic_DNA"/>
</dbReference>
<evidence type="ECO:0000313" key="4">
    <source>
        <dbReference type="Proteomes" id="UP001596035"/>
    </source>
</evidence>
<name>A0ABW0DRW8_9ACTN</name>
<dbReference type="Pfam" id="PF13460">
    <property type="entry name" value="NAD_binding_10"/>
    <property type="match status" value="1"/>
</dbReference>
<evidence type="ECO:0000259" key="2">
    <source>
        <dbReference type="Pfam" id="PF13460"/>
    </source>
</evidence>
<feature type="domain" description="NAD(P)-binding" evidence="2">
    <location>
        <begin position="19"/>
        <end position="123"/>
    </location>
</feature>
<dbReference type="InterPro" id="IPR051207">
    <property type="entry name" value="ComplexI_NDUFA9_subunit"/>
</dbReference>
<feature type="region of interest" description="Disordered" evidence="1">
    <location>
        <begin position="500"/>
        <end position="535"/>
    </location>
</feature>
<feature type="compositionally biased region" description="Basic residues" evidence="1">
    <location>
        <begin position="505"/>
        <end position="528"/>
    </location>
</feature>
<accession>A0ABW0DRW8</accession>
<evidence type="ECO:0000313" key="3">
    <source>
        <dbReference type="EMBL" id="MFC5240324.1"/>
    </source>
</evidence>
<dbReference type="SUPFAM" id="SSF51735">
    <property type="entry name" value="NAD(P)-binding Rossmann-fold domains"/>
    <property type="match status" value="1"/>
</dbReference>
<dbReference type="SUPFAM" id="SSF55961">
    <property type="entry name" value="Bet v1-like"/>
    <property type="match status" value="1"/>
</dbReference>
<proteinExistence type="predicted"/>
<dbReference type="PANTHER" id="PTHR12126:SF11">
    <property type="entry name" value="NADH DEHYDROGENASE [UBIQUINONE] 1 ALPHA SUBCOMPLEX SUBUNIT 9, MITOCHONDRIAL"/>
    <property type="match status" value="1"/>
</dbReference>
<dbReference type="Pfam" id="PF11066">
    <property type="entry name" value="DUF2867"/>
    <property type="match status" value="1"/>
</dbReference>
<gene>
    <name evidence="3" type="ORF">ACFPWV_10470</name>
</gene>
<dbReference type="RefSeq" id="WP_344569361.1">
    <property type="nucleotide sequence ID" value="NZ_BAAATG010000062.1"/>
</dbReference>
<organism evidence="3 4">
    <name type="scientific">Streptomyces atrovirens</name>
    <dbReference type="NCBI Taxonomy" id="285556"/>
    <lineage>
        <taxon>Bacteria</taxon>
        <taxon>Bacillati</taxon>
        <taxon>Actinomycetota</taxon>
        <taxon>Actinomycetes</taxon>
        <taxon>Kitasatosporales</taxon>
        <taxon>Streptomycetaceae</taxon>
        <taxon>Streptomyces</taxon>
    </lineage>
</organism>
<dbReference type="Proteomes" id="UP001596035">
    <property type="component" value="Unassembled WGS sequence"/>
</dbReference>
<dbReference type="InterPro" id="IPR016040">
    <property type="entry name" value="NAD(P)-bd_dom"/>
</dbReference>
<protein>
    <submittedName>
        <fullName evidence="3">SDR family oxidoreductase</fullName>
    </submittedName>
</protein>
<dbReference type="InterPro" id="IPR021295">
    <property type="entry name" value="DUF2867"/>
</dbReference>